<dbReference type="CDD" id="cd05387">
    <property type="entry name" value="BY-kinase"/>
    <property type="match status" value="1"/>
</dbReference>
<dbReference type="PANTHER" id="PTHR32309">
    <property type="entry name" value="TYROSINE-PROTEIN KINASE"/>
    <property type="match status" value="1"/>
</dbReference>
<keyword evidence="1" id="KW-0547">Nucleotide-binding</keyword>
<dbReference type="SUPFAM" id="SSF52540">
    <property type="entry name" value="P-loop containing nucleoside triphosphate hydrolases"/>
    <property type="match status" value="1"/>
</dbReference>
<dbReference type="GO" id="GO:0004713">
    <property type="term" value="F:protein tyrosine kinase activity"/>
    <property type="evidence" value="ECO:0007669"/>
    <property type="project" value="TreeGrafter"/>
</dbReference>
<evidence type="ECO:0000256" key="2">
    <source>
        <dbReference type="ARBA" id="ARBA00022840"/>
    </source>
</evidence>
<evidence type="ECO:0000256" key="3">
    <source>
        <dbReference type="SAM" id="MobiDB-lite"/>
    </source>
</evidence>
<dbReference type="PANTHER" id="PTHR32309:SF13">
    <property type="entry name" value="FERRIC ENTEROBACTIN TRANSPORT PROTEIN FEPE"/>
    <property type="match status" value="1"/>
</dbReference>
<dbReference type="InterPro" id="IPR027417">
    <property type="entry name" value="P-loop_NTPase"/>
</dbReference>
<name>A0A1M7SW47_9RHOB</name>
<feature type="region of interest" description="Disordered" evidence="3">
    <location>
        <begin position="1"/>
        <end position="26"/>
    </location>
</feature>
<dbReference type="Proteomes" id="UP000184066">
    <property type="component" value="Unassembled WGS sequence"/>
</dbReference>
<sequence length="261" mass="29019">MSREDAPAAARRPREVARPRSGRPAAWDRLEQFTPDPARLERARIVTHAKEDPAHVPFDILRTRLMKMLERNGWTSVAITSPTKACGKTLIACNLALSFARQKAHRTVLADMDLKRPMLGEVLGLRTERSVGDWLSGEASVTETFRCVGDSLAVGVNRQPFRNSAELIQDPVAAEAIAAMKDELRPDVVIYDLPPVLASDDALSFAQHVDAVLLIASAGQTKLNELAESERLIRDMGTLGGVILNRYDLKSENYYEYDYVY</sequence>
<dbReference type="InterPro" id="IPR005702">
    <property type="entry name" value="Wzc-like_C"/>
</dbReference>
<reference evidence="5 6" key="1">
    <citation type="submission" date="2016-12" db="EMBL/GenBank/DDBJ databases">
        <authorList>
            <person name="Song W.-J."/>
            <person name="Kurnit D.M."/>
        </authorList>
    </citation>
    <scope>NUCLEOTIDE SEQUENCE [LARGE SCALE GENOMIC DNA]</scope>
    <source>
        <strain evidence="5 6">CGMCC 1.10808</strain>
    </source>
</reference>
<dbReference type="Gene3D" id="3.40.50.300">
    <property type="entry name" value="P-loop containing nucleotide triphosphate hydrolases"/>
    <property type="match status" value="1"/>
</dbReference>
<proteinExistence type="predicted"/>
<dbReference type="InterPro" id="IPR002586">
    <property type="entry name" value="CobQ/CobB/MinD/ParA_Nub-bd_dom"/>
</dbReference>
<gene>
    <name evidence="5" type="ORF">SAMN05216200_103328</name>
</gene>
<dbReference type="AlphaFoldDB" id="A0A1M7SW47"/>
<dbReference type="InterPro" id="IPR050445">
    <property type="entry name" value="Bact_polysacc_biosynth/exp"/>
</dbReference>
<dbReference type="EMBL" id="FRDL01000003">
    <property type="protein sequence ID" value="SHN62787.1"/>
    <property type="molecule type" value="Genomic_DNA"/>
</dbReference>
<organism evidence="5 6">
    <name type="scientific">Oceanicella actignis</name>
    <dbReference type="NCBI Taxonomy" id="1189325"/>
    <lineage>
        <taxon>Bacteria</taxon>
        <taxon>Pseudomonadati</taxon>
        <taxon>Pseudomonadota</taxon>
        <taxon>Alphaproteobacteria</taxon>
        <taxon>Rhodobacterales</taxon>
        <taxon>Paracoccaceae</taxon>
        <taxon>Oceanicella</taxon>
    </lineage>
</organism>
<evidence type="ECO:0000256" key="1">
    <source>
        <dbReference type="ARBA" id="ARBA00022741"/>
    </source>
</evidence>
<dbReference type="GO" id="GO:0005886">
    <property type="term" value="C:plasma membrane"/>
    <property type="evidence" value="ECO:0007669"/>
    <property type="project" value="TreeGrafter"/>
</dbReference>
<dbReference type="Pfam" id="PF01656">
    <property type="entry name" value="CbiA"/>
    <property type="match status" value="1"/>
</dbReference>
<evidence type="ECO:0000313" key="5">
    <source>
        <dbReference type="EMBL" id="SHN62787.1"/>
    </source>
</evidence>
<keyword evidence="6" id="KW-1185">Reference proteome</keyword>
<keyword evidence="2" id="KW-0067">ATP-binding</keyword>
<accession>A0A1M7SW47</accession>
<feature type="domain" description="CobQ/CobB/MinD/ParA nucleotide binding" evidence="4">
    <location>
        <begin position="78"/>
        <end position="251"/>
    </location>
</feature>
<protein>
    <submittedName>
        <fullName evidence="5">Chromosome partitioning ATPase, Mrp family, contains Fe-S cluster</fullName>
    </submittedName>
</protein>
<feature type="compositionally biased region" description="Basic and acidic residues" evidence="3">
    <location>
        <begin position="1"/>
        <end position="18"/>
    </location>
</feature>
<evidence type="ECO:0000313" key="6">
    <source>
        <dbReference type="Proteomes" id="UP000184066"/>
    </source>
</evidence>
<dbReference type="STRING" id="1189325.SAMN04488119_101327"/>
<evidence type="ECO:0000259" key="4">
    <source>
        <dbReference type="Pfam" id="PF01656"/>
    </source>
</evidence>